<sequence length="101" mass="11050">MSFTSKDNFDIIEEQYQELLQAHATDQGSVTATAPVYTQFNASCEEAEFYVSPGPSMGGFSECQYGVPQDQAQPLPVPHSGYWVTVAPFNLGTASIQTVYM</sequence>
<dbReference type="Proteomes" id="UP001165960">
    <property type="component" value="Unassembled WGS sequence"/>
</dbReference>
<keyword evidence="2" id="KW-1185">Reference proteome</keyword>
<name>A0ACC2RX24_9FUNG</name>
<dbReference type="EMBL" id="QTSX02006436">
    <property type="protein sequence ID" value="KAJ9054582.1"/>
    <property type="molecule type" value="Genomic_DNA"/>
</dbReference>
<evidence type="ECO:0000313" key="2">
    <source>
        <dbReference type="Proteomes" id="UP001165960"/>
    </source>
</evidence>
<reference evidence="1" key="1">
    <citation type="submission" date="2022-04" db="EMBL/GenBank/DDBJ databases">
        <title>Genome of the entomopathogenic fungus Entomophthora muscae.</title>
        <authorList>
            <person name="Elya C."/>
            <person name="Lovett B.R."/>
            <person name="Lee E."/>
            <person name="Macias A.M."/>
            <person name="Hajek A.E."/>
            <person name="De Bivort B.L."/>
            <person name="Kasson M.T."/>
            <person name="De Fine Licht H.H."/>
            <person name="Stajich J.E."/>
        </authorList>
    </citation>
    <scope>NUCLEOTIDE SEQUENCE</scope>
    <source>
        <strain evidence="1">Berkeley</strain>
    </source>
</reference>
<evidence type="ECO:0000313" key="1">
    <source>
        <dbReference type="EMBL" id="KAJ9054582.1"/>
    </source>
</evidence>
<protein>
    <submittedName>
        <fullName evidence="1">Uncharacterized protein</fullName>
    </submittedName>
</protein>
<comment type="caution">
    <text evidence="1">The sequence shown here is derived from an EMBL/GenBank/DDBJ whole genome shotgun (WGS) entry which is preliminary data.</text>
</comment>
<proteinExistence type="predicted"/>
<gene>
    <name evidence="1" type="ORF">DSO57_1012861</name>
</gene>
<organism evidence="1 2">
    <name type="scientific">Entomophthora muscae</name>
    <dbReference type="NCBI Taxonomy" id="34485"/>
    <lineage>
        <taxon>Eukaryota</taxon>
        <taxon>Fungi</taxon>
        <taxon>Fungi incertae sedis</taxon>
        <taxon>Zoopagomycota</taxon>
        <taxon>Entomophthoromycotina</taxon>
        <taxon>Entomophthoromycetes</taxon>
        <taxon>Entomophthorales</taxon>
        <taxon>Entomophthoraceae</taxon>
        <taxon>Entomophthora</taxon>
    </lineage>
</organism>
<accession>A0ACC2RX24</accession>